<dbReference type="InterPro" id="IPR036390">
    <property type="entry name" value="WH_DNA-bd_sf"/>
</dbReference>
<protein>
    <submittedName>
        <fullName evidence="2">PadR family transcriptional regulator</fullName>
    </submittedName>
</protein>
<dbReference type="PANTHER" id="PTHR33169">
    <property type="entry name" value="PADR-FAMILY TRANSCRIPTIONAL REGULATOR"/>
    <property type="match status" value="1"/>
</dbReference>
<sequence length="109" mass="12325">MDLTKIIKKYIPMTETAFYILLSLTEPRHGYGIIKHVEEISSGRIRLGSGTIYGTLTKMQKDGVITVFADAERKTVYEITDSGKELITAEITRLKELHGNALKYEGEFK</sequence>
<gene>
    <name evidence="2" type="ORF">FZC76_14300</name>
</gene>
<reference evidence="2 3" key="1">
    <citation type="submission" date="2019-08" db="EMBL/GenBank/DDBJ databases">
        <title>Bacillus genomes from the desert of Cuatro Cienegas, Coahuila.</title>
        <authorList>
            <person name="Olmedo-Alvarez G."/>
        </authorList>
    </citation>
    <scope>NUCLEOTIDE SEQUENCE [LARGE SCALE GENOMIC DNA]</scope>
    <source>
        <strain evidence="2 3">CH28_1T</strain>
    </source>
</reference>
<dbReference type="SUPFAM" id="SSF46785">
    <property type="entry name" value="Winged helix' DNA-binding domain"/>
    <property type="match status" value="1"/>
</dbReference>
<comment type="caution">
    <text evidence="2">The sequence shown here is derived from an EMBL/GenBank/DDBJ whole genome shotgun (WGS) entry which is preliminary data.</text>
</comment>
<dbReference type="Pfam" id="PF03551">
    <property type="entry name" value="PadR"/>
    <property type="match status" value="1"/>
</dbReference>
<dbReference type="OrthoDB" id="9814826at2"/>
<dbReference type="InterPro" id="IPR005149">
    <property type="entry name" value="Tscrpt_reg_PadR_N"/>
</dbReference>
<dbReference type="RefSeq" id="WP_148988841.1">
    <property type="nucleotide sequence ID" value="NZ_VTEV01000005.1"/>
</dbReference>
<proteinExistence type="predicted"/>
<dbReference type="PANTHER" id="PTHR33169:SF13">
    <property type="entry name" value="PADR-FAMILY TRANSCRIPTIONAL REGULATOR"/>
    <property type="match status" value="1"/>
</dbReference>
<dbReference type="Gene3D" id="1.10.10.10">
    <property type="entry name" value="Winged helix-like DNA-binding domain superfamily/Winged helix DNA-binding domain"/>
    <property type="match status" value="1"/>
</dbReference>
<dbReference type="STRING" id="79883.GCA_001636495_04375"/>
<accession>A0A5D4SZS9</accession>
<evidence type="ECO:0000313" key="2">
    <source>
        <dbReference type="EMBL" id="TYS67732.1"/>
    </source>
</evidence>
<evidence type="ECO:0000259" key="1">
    <source>
        <dbReference type="Pfam" id="PF03551"/>
    </source>
</evidence>
<name>A0A5D4SZS9_9BACI</name>
<organism evidence="2 3">
    <name type="scientific">Sutcliffiella horikoshii</name>
    <dbReference type="NCBI Taxonomy" id="79883"/>
    <lineage>
        <taxon>Bacteria</taxon>
        <taxon>Bacillati</taxon>
        <taxon>Bacillota</taxon>
        <taxon>Bacilli</taxon>
        <taxon>Bacillales</taxon>
        <taxon>Bacillaceae</taxon>
        <taxon>Sutcliffiella</taxon>
    </lineage>
</organism>
<dbReference type="InterPro" id="IPR052509">
    <property type="entry name" value="Metal_resp_DNA-bind_regulator"/>
</dbReference>
<evidence type="ECO:0000313" key="3">
    <source>
        <dbReference type="Proteomes" id="UP000322524"/>
    </source>
</evidence>
<feature type="domain" description="Transcription regulator PadR N-terminal" evidence="1">
    <location>
        <begin position="25"/>
        <end position="87"/>
    </location>
</feature>
<dbReference type="EMBL" id="VTEV01000005">
    <property type="protein sequence ID" value="TYS67732.1"/>
    <property type="molecule type" value="Genomic_DNA"/>
</dbReference>
<dbReference type="InterPro" id="IPR036388">
    <property type="entry name" value="WH-like_DNA-bd_sf"/>
</dbReference>
<dbReference type="Proteomes" id="UP000322524">
    <property type="component" value="Unassembled WGS sequence"/>
</dbReference>
<dbReference type="AlphaFoldDB" id="A0A5D4SZS9"/>